<dbReference type="SUPFAM" id="SSF57716">
    <property type="entry name" value="Glucocorticoid receptor-like (DNA-binding domain)"/>
    <property type="match status" value="4"/>
</dbReference>
<comment type="function">
    <text evidence="9">Seems to have a role in zinc absorption and may function as an intracellular zinc transport protein.</text>
</comment>
<keyword evidence="4" id="KW-0677">Repeat</keyword>
<evidence type="ECO:0000256" key="1">
    <source>
        <dbReference type="ARBA" id="ARBA00004123"/>
    </source>
</evidence>
<evidence type="ECO:0000256" key="6">
    <source>
        <dbReference type="ARBA" id="ARBA00022990"/>
    </source>
</evidence>
<feature type="domain" description="LIM zinc-binding" evidence="13">
    <location>
        <begin position="8"/>
        <end position="69"/>
    </location>
</feature>
<evidence type="ECO:0000256" key="11">
    <source>
        <dbReference type="PROSITE-ProRule" id="PRU00125"/>
    </source>
</evidence>
<keyword evidence="15" id="KW-1185">Reference proteome</keyword>
<dbReference type="PROSITE" id="PS00478">
    <property type="entry name" value="LIM_DOMAIN_1"/>
    <property type="match status" value="2"/>
</dbReference>
<keyword evidence="5 11" id="KW-0862">Zinc</keyword>
<dbReference type="InterPro" id="IPR001781">
    <property type="entry name" value="Znf_LIM"/>
</dbReference>
<dbReference type="FunFam" id="2.10.110.10:FF:000054">
    <property type="entry name" value="Cysteine-rich protein 1"/>
    <property type="match status" value="1"/>
</dbReference>
<evidence type="ECO:0000256" key="10">
    <source>
        <dbReference type="ARBA" id="ARBA00072537"/>
    </source>
</evidence>
<evidence type="ECO:0000256" key="7">
    <source>
        <dbReference type="ARBA" id="ARBA00023038"/>
    </source>
</evidence>
<organism evidence="14 15">
    <name type="scientific">Schizopora paradoxa</name>
    <dbReference type="NCBI Taxonomy" id="27342"/>
    <lineage>
        <taxon>Eukaryota</taxon>
        <taxon>Fungi</taxon>
        <taxon>Dikarya</taxon>
        <taxon>Basidiomycota</taxon>
        <taxon>Agaricomycotina</taxon>
        <taxon>Agaricomycetes</taxon>
        <taxon>Hymenochaetales</taxon>
        <taxon>Schizoporaceae</taxon>
        <taxon>Schizopora</taxon>
    </lineage>
</organism>
<dbReference type="GO" id="GO:0005634">
    <property type="term" value="C:nucleus"/>
    <property type="evidence" value="ECO:0007669"/>
    <property type="project" value="UniProtKB-SubCell"/>
</dbReference>
<dbReference type="Gene3D" id="2.10.110.10">
    <property type="entry name" value="Cysteine Rich Protein"/>
    <property type="match status" value="2"/>
</dbReference>
<feature type="compositionally biased region" description="Basic and acidic residues" evidence="12">
    <location>
        <begin position="121"/>
        <end position="131"/>
    </location>
</feature>
<dbReference type="GO" id="GO:0030695">
    <property type="term" value="F:GTPase regulator activity"/>
    <property type="evidence" value="ECO:0007669"/>
    <property type="project" value="UniProtKB-ARBA"/>
</dbReference>
<evidence type="ECO:0000313" key="15">
    <source>
        <dbReference type="Proteomes" id="UP000053477"/>
    </source>
</evidence>
<evidence type="ECO:0000256" key="4">
    <source>
        <dbReference type="ARBA" id="ARBA00022737"/>
    </source>
</evidence>
<reference evidence="14 15" key="1">
    <citation type="submission" date="2015-04" db="EMBL/GenBank/DDBJ databases">
        <title>Complete genome sequence of Schizopora paradoxa KUC8140, a cosmopolitan wood degrader in East Asia.</title>
        <authorList>
            <consortium name="DOE Joint Genome Institute"/>
            <person name="Min B."/>
            <person name="Park H."/>
            <person name="Jang Y."/>
            <person name="Kim J.-J."/>
            <person name="Kim K.H."/>
            <person name="Pangilinan J."/>
            <person name="Lipzen A."/>
            <person name="Riley R."/>
            <person name="Grigoriev I.V."/>
            <person name="Spatafora J.W."/>
            <person name="Choi I.-G."/>
        </authorList>
    </citation>
    <scope>NUCLEOTIDE SEQUENCE [LARGE SCALE GENOMIC DNA]</scope>
    <source>
        <strain evidence="14 15">KUC8140</strain>
    </source>
</reference>
<feature type="domain" description="LIM zinc-binding" evidence="13">
    <location>
        <begin position="267"/>
        <end position="327"/>
    </location>
</feature>
<evidence type="ECO:0000256" key="2">
    <source>
        <dbReference type="ARBA" id="ARBA00022481"/>
    </source>
</evidence>
<name>A0A0H2S089_9AGAM</name>
<dbReference type="GO" id="GO:0046872">
    <property type="term" value="F:metal ion binding"/>
    <property type="evidence" value="ECO:0007669"/>
    <property type="project" value="UniProtKB-KW"/>
</dbReference>
<dbReference type="Pfam" id="PF00412">
    <property type="entry name" value="LIM"/>
    <property type="match status" value="2"/>
</dbReference>
<dbReference type="PANTHER" id="PTHR24215">
    <property type="entry name" value="RHO-GTPASE-ACTIVATING PROTEIN LRG1"/>
    <property type="match status" value="1"/>
</dbReference>
<evidence type="ECO:0000256" key="3">
    <source>
        <dbReference type="ARBA" id="ARBA00022723"/>
    </source>
</evidence>
<comment type="subcellular location">
    <subcellularLocation>
        <location evidence="1">Nucleus</location>
    </subcellularLocation>
</comment>
<feature type="compositionally biased region" description="Polar residues" evidence="12">
    <location>
        <begin position="101"/>
        <end position="113"/>
    </location>
</feature>
<dbReference type="CDD" id="cd09326">
    <property type="entry name" value="LIM_CRP_like"/>
    <property type="match status" value="2"/>
</dbReference>
<dbReference type="STRING" id="27342.A0A0H2S089"/>
<feature type="region of interest" description="Disordered" evidence="12">
    <location>
        <begin position="82"/>
        <end position="195"/>
    </location>
</feature>
<evidence type="ECO:0000313" key="14">
    <source>
        <dbReference type="EMBL" id="KLO17775.1"/>
    </source>
</evidence>
<dbReference type="GO" id="GO:0030036">
    <property type="term" value="P:actin cytoskeleton organization"/>
    <property type="evidence" value="ECO:0007669"/>
    <property type="project" value="TreeGrafter"/>
</dbReference>
<evidence type="ECO:0000256" key="12">
    <source>
        <dbReference type="SAM" id="MobiDB-lite"/>
    </source>
</evidence>
<keyword evidence="3 11" id="KW-0479">Metal-binding</keyword>
<dbReference type="OrthoDB" id="8062037at2759"/>
<dbReference type="PROSITE" id="PS50023">
    <property type="entry name" value="LIM_DOMAIN_2"/>
    <property type="match status" value="2"/>
</dbReference>
<dbReference type="PANTHER" id="PTHR24215:SF35">
    <property type="entry name" value="MUSCLE LIM PROTEIN MLP84B"/>
    <property type="match status" value="1"/>
</dbReference>
<keyword evidence="7 11" id="KW-0440">LIM domain</keyword>
<protein>
    <recommendedName>
        <fullName evidence="10">Cysteine-rich protein 1</fullName>
    </recommendedName>
</protein>
<evidence type="ECO:0000259" key="13">
    <source>
        <dbReference type="PROSITE" id="PS50023"/>
    </source>
</evidence>
<accession>A0A0H2S089</accession>
<dbReference type="SMART" id="SM00132">
    <property type="entry name" value="LIM"/>
    <property type="match status" value="2"/>
</dbReference>
<dbReference type="Proteomes" id="UP000053477">
    <property type="component" value="Unassembled WGS sequence"/>
</dbReference>
<dbReference type="EMBL" id="KQ085901">
    <property type="protein sequence ID" value="KLO17775.1"/>
    <property type="molecule type" value="Genomic_DNA"/>
</dbReference>
<gene>
    <name evidence="14" type="ORF">SCHPADRAFT_820882</name>
</gene>
<evidence type="ECO:0000256" key="8">
    <source>
        <dbReference type="ARBA" id="ARBA00023242"/>
    </source>
</evidence>
<proteinExistence type="predicted"/>
<dbReference type="GO" id="GO:0005737">
    <property type="term" value="C:cytoplasm"/>
    <property type="evidence" value="ECO:0007669"/>
    <property type="project" value="TreeGrafter"/>
</dbReference>
<feature type="compositionally biased region" description="Polar residues" evidence="12">
    <location>
        <begin position="149"/>
        <end position="159"/>
    </location>
</feature>
<feature type="compositionally biased region" description="Polar residues" evidence="12">
    <location>
        <begin position="209"/>
        <end position="222"/>
    </location>
</feature>
<feature type="region of interest" description="Disordered" evidence="12">
    <location>
        <begin position="209"/>
        <end position="230"/>
    </location>
</feature>
<dbReference type="FunFam" id="2.10.110.10:FF:000001">
    <property type="entry name" value="Cysteine and glycine-rich protein 1"/>
    <property type="match status" value="1"/>
</dbReference>
<evidence type="ECO:0000256" key="5">
    <source>
        <dbReference type="ARBA" id="ARBA00022833"/>
    </source>
</evidence>
<keyword evidence="8" id="KW-0539">Nucleus</keyword>
<keyword evidence="2" id="KW-0488">Methylation</keyword>
<dbReference type="AlphaFoldDB" id="A0A0H2S089"/>
<keyword evidence="6" id="KW-0007">Acetylation</keyword>
<sequence>MHPFGGIPICPRCEKAVYAAEQTMGPDRTLYHKLCLTCTSCNKRLDSRSLVEHNKEPYCTHCHRKNFAPKDLRQANLPDRDEVPQLFMPSPVKGDSPPKQSPISPSWTHRNQSSPPPIFKRVSESVKEIQDKSFTSSSPDRSLADDSNRWSSPVASSSRPPQPSDKVDDKSMEPSEDAEEPEDEKKCGEISNVEVPRERIFASPLRSTPTSFATNRAMSPNFTGPPSPLRPTMTGTRYGAALTPLSPLATGGGWSPRASPLIGGGTPRCAHCEKPVYFAEQVKAVGKIFHKPCLRCTDCNASLDSNRLAEKDGRVVCRSCYSKHYGPRGSGYALVGKAGG</sequence>
<dbReference type="InParanoid" id="A0A0H2S089"/>
<evidence type="ECO:0000256" key="9">
    <source>
        <dbReference type="ARBA" id="ARBA00055254"/>
    </source>
</evidence>